<dbReference type="AlphaFoldDB" id="B0XXJ4"/>
<keyword evidence="1" id="KW-0472">Membrane</keyword>
<organism evidence="2 3">
    <name type="scientific">Aspergillus fumigatus (strain CBS 144.89 / FGSC A1163 / CEA10)</name>
    <name type="common">Neosartorya fumigata</name>
    <dbReference type="NCBI Taxonomy" id="451804"/>
    <lineage>
        <taxon>Eukaryota</taxon>
        <taxon>Fungi</taxon>
        <taxon>Dikarya</taxon>
        <taxon>Ascomycota</taxon>
        <taxon>Pezizomycotina</taxon>
        <taxon>Eurotiomycetes</taxon>
        <taxon>Eurotiomycetidae</taxon>
        <taxon>Eurotiales</taxon>
        <taxon>Aspergillaceae</taxon>
        <taxon>Aspergillus</taxon>
        <taxon>Aspergillus subgen. Fumigati</taxon>
    </lineage>
</organism>
<name>B0XXJ4_ASPFC</name>
<evidence type="ECO:0000313" key="2">
    <source>
        <dbReference type="EMBL" id="EDP53668.1"/>
    </source>
</evidence>
<feature type="transmembrane region" description="Helical" evidence="1">
    <location>
        <begin position="15"/>
        <end position="41"/>
    </location>
</feature>
<accession>B0XXJ4</accession>
<feature type="transmembrane region" description="Helical" evidence="1">
    <location>
        <begin position="169"/>
        <end position="189"/>
    </location>
</feature>
<dbReference type="HOGENOM" id="CLU_1069995_0_0_1"/>
<dbReference type="Proteomes" id="UP000001699">
    <property type="component" value="Unassembled WGS sequence"/>
</dbReference>
<dbReference type="EMBL" id="DS499596">
    <property type="protein sequence ID" value="EDP53668.1"/>
    <property type="molecule type" value="Genomic_DNA"/>
</dbReference>
<keyword evidence="1" id="KW-0812">Transmembrane</keyword>
<sequence length="249" mass="28001">MALRDWAAHLPYADWYGICLAVWLGVWLITRFTYQLGLWVLHRSLTASVRRCAGSQLPSLLRYLDMSTTSELFLVTLLLVANALLLVFSTHRWVDIQRRAANLAVYNLLPLCTGLTFGLPTHLLGINRSSFAWMHRWFGRMAVTHSLVHGASIIAGADDAIYTLRRHRVPLLAAASLLLTIPVSLHALIRRHSQVALKIHYILAITAMAVLAYHTWSQRSSCRWYLAGTGILWAVLNMAAGVHAIIMKR</sequence>
<gene>
    <name evidence="2" type="ORF">AFUB_048540</name>
</gene>
<dbReference type="OrthoDB" id="4505917at2759"/>
<evidence type="ECO:0000256" key="1">
    <source>
        <dbReference type="SAM" id="Phobius"/>
    </source>
</evidence>
<evidence type="ECO:0000313" key="3">
    <source>
        <dbReference type="Proteomes" id="UP000001699"/>
    </source>
</evidence>
<keyword evidence="1" id="KW-1133">Transmembrane helix</keyword>
<feature type="transmembrane region" description="Helical" evidence="1">
    <location>
        <begin position="103"/>
        <end position="125"/>
    </location>
</feature>
<feature type="transmembrane region" description="Helical" evidence="1">
    <location>
        <begin position="201"/>
        <end position="218"/>
    </location>
</feature>
<dbReference type="VEuPathDB" id="FungiDB:AFUB_048540"/>
<feature type="transmembrane region" description="Helical" evidence="1">
    <location>
        <begin position="224"/>
        <end position="246"/>
    </location>
</feature>
<feature type="transmembrane region" description="Helical" evidence="1">
    <location>
        <begin position="72"/>
        <end position="91"/>
    </location>
</feature>
<keyword evidence="3" id="KW-1185">Reference proteome</keyword>
<protein>
    <recommendedName>
        <fullName evidence="4">Ferric oxidoreductase domain-containing protein</fullName>
    </recommendedName>
</protein>
<reference evidence="2 3" key="1">
    <citation type="journal article" date="2008" name="PLoS Genet.">
        <title>Genomic islands in the pathogenic filamentous fungus Aspergillus fumigatus.</title>
        <authorList>
            <person name="Fedorova N.D."/>
            <person name="Khaldi N."/>
            <person name="Joardar V.S."/>
            <person name="Maiti R."/>
            <person name="Amedeo P."/>
            <person name="Anderson M.J."/>
            <person name="Crabtree J."/>
            <person name="Silva J.C."/>
            <person name="Badger J.H."/>
            <person name="Albarraq A."/>
            <person name="Angiuoli S."/>
            <person name="Bussey H."/>
            <person name="Bowyer P."/>
            <person name="Cotty P.J."/>
            <person name="Dyer P.S."/>
            <person name="Egan A."/>
            <person name="Galens K."/>
            <person name="Fraser-Liggett C.M."/>
            <person name="Haas B.J."/>
            <person name="Inman J.M."/>
            <person name="Kent R."/>
            <person name="Lemieux S."/>
            <person name="Malavazi I."/>
            <person name="Orvis J."/>
            <person name="Roemer T."/>
            <person name="Ronning C.M."/>
            <person name="Sundaram J.P."/>
            <person name="Sutton G."/>
            <person name="Turner G."/>
            <person name="Venter J.C."/>
            <person name="White O.R."/>
            <person name="Whitty B.R."/>
            <person name="Youngman P."/>
            <person name="Wolfe K.H."/>
            <person name="Goldman G.H."/>
            <person name="Wortman J.R."/>
            <person name="Jiang B."/>
            <person name="Denning D.W."/>
            <person name="Nierman W.C."/>
        </authorList>
    </citation>
    <scope>NUCLEOTIDE SEQUENCE [LARGE SCALE GENOMIC DNA]</scope>
    <source>
        <strain evidence="3">CBS 144.89 / FGSC A1163 / CEA10</strain>
    </source>
</reference>
<proteinExistence type="predicted"/>
<evidence type="ECO:0008006" key="4">
    <source>
        <dbReference type="Google" id="ProtNLM"/>
    </source>
</evidence>